<keyword evidence="1" id="KW-0812">Transmembrane</keyword>
<dbReference type="EMBL" id="AAVT01000009">
    <property type="protein sequence ID" value="EAW30191.1"/>
    <property type="molecule type" value="Genomic_DNA"/>
</dbReference>
<comment type="caution">
    <text evidence="2">The sequence shown here is derived from an EMBL/GenBank/DDBJ whole genome shotgun (WGS) entry which is preliminary data.</text>
</comment>
<gene>
    <name evidence="2" type="ORF">GP2143_01570</name>
</gene>
<name>A0YFU1_9GAMM</name>
<dbReference type="AlphaFoldDB" id="A0YFU1"/>
<accession>A0YFU1</accession>
<feature type="transmembrane region" description="Helical" evidence="1">
    <location>
        <begin position="63"/>
        <end position="82"/>
    </location>
</feature>
<keyword evidence="1" id="KW-1133">Transmembrane helix</keyword>
<keyword evidence="1" id="KW-0472">Membrane</keyword>
<feature type="transmembrane region" description="Helical" evidence="1">
    <location>
        <begin position="31"/>
        <end position="51"/>
    </location>
</feature>
<sequence>MSIKFRNFRRLGAGYKTTPVPDDLKIKRASLYILEFGQFLVGGAICINASFSLFGEEGNNPVVYGPLSALGLLFIASAFSLATDLPWYRRTAVASILFSMVFSVFLIKKVFVLGVFAAILAVVLYILYLHPPNKEYYSWVKSLSR</sequence>
<dbReference type="STRING" id="247633.GP2143_01570"/>
<evidence type="ECO:0000256" key="1">
    <source>
        <dbReference type="SAM" id="Phobius"/>
    </source>
</evidence>
<feature type="transmembrane region" description="Helical" evidence="1">
    <location>
        <begin position="111"/>
        <end position="129"/>
    </location>
</feature>
<reference evidence="2 3" key="1">
    <citation type="journal article" date="2010" name="J. Bacteriol.">
        <title>Genome sequence of the oligotrophic marine Gammaproteobacterium HTCC2143, isolated from the Oregon Coast.</title>
        <authorList>
            <person name="Oh H.M."/>
            <person name="Kang I."/>
            <person name="Ferriera S."/>
            <person name="Giovannoni S.J."/>
            <person name="Cho J.C."/>
        </authorList>
    </citation>
    <scope>NUCLEOTIDE SEQUENCE [LARGE SCALE GENOMIC DNA]</scope>
    <source>
        <strain evidence="2 3">HTCC2143</strain>
    </source>
</reference>
<proteinExistence type="predicted"/>
<keyword evidence="3" id="KW-1185">Reference proteome</keyword>
<dbReference type="Proteomes" id="UP000004931">
    <property type="component" value="Unassembled WGS sequence"/>
</dbReference>
<organism evidence="2 3">
    <name type="scientific">marine gamma proteobacterium HTCC2143</name>
    <dbReference type="NCBI Taxonomy" id="247633"/>
    <lineage>
        <taxon>Bacteria</taxon>
        <taxon>Pseudomonadati</taxon>
        <taxon>Pseudomonadota</taxon>
        <taxon>Gammaproteobacteria</taxon>
        <taxon>Cellvibrionales</taxon>
        <taxon>Spongiibacteraceae</taxon>
        <taxon>BD1-7 clade</taxon>
    </lineage>
</organism>
<protein>
    <submittedName>
        <fullName evidence="2">Uncharacterized protein</fullName>
    </submittedName>
</protein>
<evidence type="ECO:0000313" key="2">
    <source>
        <dbReference type="EMBL" id="EAW30191.1"/>
    </source>
</evidence>
<evidence type="ECO:0000313" key="3">
    <source>
        <dbReference type="Proteomes" id="UP000004931"/>
    </source>
</evidence>